<keyword evidence="9 10" id="KW-0137">Centromere</keyword>
<feature type="region of interest" description="Disordered" evidence="12">
    <location>
        <begin position="20"/>
        <end position="92"/>
    </location>
</feature>
<evidence type="ECO:0000256" key="6">
    <source>
        <dbReference type="ARBA" id="ARBA00023054"/>
    </source>
</evidence>
<evidence type="ECO:0000256" key="10">
    <source>
        <dbReference type="RuleBase" id="RU368072"/>
    </source>
</evidence>
<comment type="caution">
    <text evidence="14">The sequence shown here is derived from an EMBL/GenBank/DDBJ whole genome shotgun (WGS) entry which is preliminary data.</text>
</comment>
<dbReference type="Pfam" id="PF03801">
    <property type="entry name" value="Ndc80_HEC"/>
    <property type="match status" value="1"/>
</dbReference>
<evidence type="ECO:0000256" key="2">
    <source>
        <dbReference type="ARBA" id="ARBA00022454"/>
    </source>
</evidence>
<evidence type="ECO:0000256" key="7">
    <source>
        <dbReference type="ARBA" id="ARBA00023242"/>
    </source>
</evidence>
<dbReference type="InterPro" id="IPR055260">
    <property type="entry name" value="Ndc80_CH"/>
</dbReference>
<keyword evidence="15" id="KW-1185">Reference proteome</keyword>
<dbReference type="InterPro" id="IPR038273">
    <property type="entry name" value="Ndc80_sf"/>
</dbReference>
<feature type="compositionally biased region" description="Polar residues" evidence="12">
    <location>
        <begin position="31"/>
        <end position="50"/>
    </location>
</feature>
<keyword evidence="8 10" id="KW-0131">Cell cycle</keyword>
<reference evidence="14" key="1">
    <citation type="journal article" date="2023" name="Insect Mol. Biol.">
        <title>Genome sequencing provides insights into the evolution of gene families encoding plant cell wall-degrading enzymes in longhorned beetles.</title>
        <authorList>
            <person name="Shin N.R."/>
            <person name="Okamura Y."/>
            <person name="Kirsch R."/>
            <person name="Pauchet Y."/>
        </authorList>
    </citation>
    <scope>NUCLEOTIDE SEQUENCE</scope>
    <source>
        <strain evidence="14">MMC_N1</strain>
    </source>
</reference>
<proteinExistence type="inferred from homology"/>
<dbReference type="Proteomes" id="UP001162164">
    <property type="component" value="Unassembled WGS sequence"/>
</dbReference>
<keyword evidence="7 10" id="KW-0539">Nucleus</keyword>
<sequence>MFRRSNSSSNIPIPKVNLFGVKDTRGRKRSQSISRLSQRDSCASTSQLPRASSLDRKSSNVPGFSRTTPRMGNKASSLQRTTPTSALSQRTRSITPLSCRKEHKTIQKLSSDKKWVAEQYAKVQYFIESSSLFDLNIINVKSLKPPTINTFIYVTSVLLKEISRKINITKENYKEVILAQLKLFNYPGTLSNSVLKTVNTLHSWPQIIGMWSWLIDKVNLGRTFNVDEYTESLDHEDRWKFLFKENCWNLFVKRYCIFNNDQLNEEEIQRANDEYVKTLGEILEIDFDELNQIKEEVLEKRENKAKLEEEINQLKAEQLKMQSDIEELKRDTENFRETDAAEEDELNNELLILQLNIKDLKDAKGVVKENVEELEEAIKTQPCTYQEKQHLLQQISELKDEIQVKKGKIERAQKIKNKFDRELASEYAKIQKLVIEWNRSLMEVSIINPELRKLLLREKMFDDPEFLVEVQEVLERKDVIENNISEALRKIENNLRIQGDIKDKFEMEIEKYTKTICHHQQDLLKISETISSITKEINDVGINDGLRRKKEIHAERIRESQENNKLEEQAQKIAELKAEKERLDTEVMKFAQKMLGFFIEMHNQVVNKLKELDVVRRNSLKKLVNRAMNTLEQQNQLIETLNSFSDDIP</sequence>
<dbReference type="InterPro" id="IPR005550">
    <property type="entry name" value="Kinetochore_Ndc80"/>
</dbReference>
<evidence type="ECO:0000313" key="15">
    <source>
        <dbReference type="Proteomes" id="UP001162164"/>
    </source>
</evidence>
<dbReference type="PANTHER" id="PTHR10643">
    <property type="entry name" value="KINETOCHORE PROTEIN NDC80"/>
    <property type="match status" value="1"/>
</dbReference>
<protein>
    <recommendedName>
        <fullName evidence="10">Kinetochore protein NDC80</fullName>
    </recommendedName>
</protein>
<evidence type="ECO:0000256" key="12">
    <source>
        <dbReference type="SAM" id="MobiDB-lite"/>
    </source>
</evidence>
<keyword evidence="4 10" id="KW-0498">Mitosis</keyword>
<evidence type="ECO:0000256" key="1">
    <source>
        <dbReference type="ARBA" id="ARBA00007050"/>
    </source>
</evidence>
<dbReference type="EMBL" id="JAPWTJ010000038">
    <property type="protein sequence ID" value="KAJ8984407.1"/>
    <property type="molecule type" value="Genomic_DNA"/>
</dbReference>
<evidence type="ECO:0000256" key="8">
    <source>
        <dbReference type="ARBA" id="ARBA00023306"/>
    </source>
</evidence>
<keyword evidence="2 10" id="KW-0158">Chromosome</keyword>
<evidence type="ECO:0000259" key="13">
    <source>
        <dbReference type="Pfam" id="PF03801"/>
    </source>
</evidence>
<dbReference type="PANTHER" id="PTHR10643:SF2">
    <property type="entry name" value="KINETOCHORE PROTEIN NDC80 HOMOLOG"/>
    <property type="match status" value="1"/>
</dbReference>
<accession>A0ABQ9K336</accession>
<evidence type="ECO:0000313" key="14">
    <source>
        <dbReference type="EMBL" id="KAJ8984407.1"/>
    </source>
</evidence>
<evidence type="ECO:0000256" key="3">
    <source>
        <dbReference type="ARBA" id="ARBA00022618"/>
    </source>
</evidence>
<comment type="subcellular location">
    <subcellularLocation>
        <location evidence="10">Chromosome</location>
        <location evidence="10">Centromere</location>
        <location evidence="10">Kinetochore</location>
    </subcellularLocation>
    <subcellularLocation>
        <location evidence="10">Nucleus</location>
    </subcellularLocation>
</comment>
<name>A0ABQ9K336_9CUCU</name>
<keyword evidence="6 11" id="KW-0175">Coiled coil</keyword>
<feature type="coiled-coil region" evidence="11">
    <location>
        <begin position="290"/>
        <end position="415"/>
    </location>
</feature>
<evidence type="ECO:0000256" key="11">
    <source>
        <dbReference type="SAM" id="Coils"/>
    </source>
</evidence>
<organism evidence="14 15">
    <name type="scientific">Molorchus minor</name>
    <dbReference type="NCBI Taxonomy" id="1323400"/>
    <lineage>
        <taxon>Eukaryota</taxon>
        <taxon>Metazoa</taxon>
        <taxon>Ecdysozoa</taxon>
        <taxon>Arthropoda</taxon>
        <taxon>Hexapoda</taxon>
        <taxon>Insecta</taxon>
        <taxon>Pterygota</taxon>
        <taxon>Neoptera</taxon>
        <taxon>Endopterygota</taxon>
        <taxon>Coleoptera</taxon>
        <taxon>Polyphaga</taxon>
        <taxon>Cucujiformia</taxon>
        <taxon>Chrysomeloidea</taxon>
        <taxon>Cerambycidae</taxon>
        <taxon>Lamiinae</taxon>
        <taxon>Monochamini</taxon>
        <taxon>Molorchus</taxon>
    </lineage>
</organism>
<feature type="compositionally biased region" description="Polar residues" evidence="12">
    <location>
        <begin position="59"/>
        <end position="92"/>
    </location>
</feature>
<evidence type="ECO:0000256" key="9">
    <source>
        <dbReference type="ARBA" id="ARBA00023328"/>
    </source>
</evidence>
<comment type="subunit">
    <text evidence="10">Component of the NDC80 complex.</text>
</comment>
<comment type="similarity">
    <text evidence="1 10">Belongs to the NDC80/HEC1 family.</text>
</comment>
<evidence type="ECO:0000256" key="4">
    <source>
        <dbReference type="ARBA" id="ARBA00022776"/>
    </source>
</evidence>
<keyword evidence="3 10" id="KW-0132">Cell division</keyword>
<evidence type="ECO:0000256" key="5">
    <source>
        <dbReference type="ARBA" id="ARBA00022838"/>
    </source>
</evidence>
<feature type="domain" description="Kinetochore protein Ndc80 CH" evidence="13">
    <location>
        <begin position="108"/>
        <end position="219"/>
    </location>
</feature>
<feature type="coiled-coil region" evidence="11">
    <location>
        <begin position="543"/>
        <end position="593"/>
    </location>
</feature>
<keyword evidence="5 10" id="KW-0995">Kinetochore</keyword>
<gene>
    <name evidence="14" type="ORF">NQ317_003990</name>
</gene>
<comment type="function">
    <text evidence="10">Acts as a component of the essential kinetochore-associated NDC80 complex, which is required for chromosome segregation and spindle checkpoint activity.</text>
</comment>
<dbReference type="Gene3D" id="1.10.418.30">
    <property type="entry name" value="Ncd80 complex, Ncd80 subunit"/>
    <property type="match status" value="1"/>
</dbReference>